<dbReference type="SUPFAM" id="SSF52047">
    <property type="entry name" value="RNI-like"/>
    <property type="match status" value="1"/>
</dbReference>
<reference evidence="1 2" key="1">
    <citation type="journal article" date="2016" name="Mol. Biol. Evol.">
        <title>Comparative Genomics of Early-Diverging Mushroom-Forming Fungi Provides Insights into the Origins of Lignocellulose Decay Capabilities.</title>
        <authorList>
            <person name="Nagy L.G."/>
            <person name="Riley R."/>
            <person name="Tritt A."/>
            <person name="Adam C."/>
            <person name="Daum C."/>
            <person name="Floudas D."/>
            <person name="Sun H."/>
            <person name="Yadav J.S."/>
            <person name="Pangilinan J."/>
            <person name="Larsson K.H."/>
            <person name="Matsuura K."/>
            <person name="Barry K."/>
            <person name="Labutti K."/>
            <person name="Kuo R."/>
            <person name="Ohm R.A."/>
            <person name="Bhattacharya S.S."/>
            <person name="Shirouzu T."/>
            <person name="Yoshinaga Y."/>
            <person name="Martin F.M."/>
            <person name="Grigoriev I.V."/>
            <person name="Hibbett D.S."/>
        </authorList>
    </citation>
    <scope>NUCLEOTIDE SEQUENCE [LARGE SCALE GENOMIC DNA]</scope>
    <source>
        <strain evidence="1 2">TUFC12733</strain>
    </source>
</reference>
<protein>
    <recommendedName>
        <fullName evidence="3">F-box domain-containing protein</fullName>
    </recommendedName>
</protein>
<dbReference type="AlphaFoldDB" id="A0A167RHX5"/>
<proteinExistence type="predicted"/>
<evidence type="ECO:0008006" key="3">
    <source>
        <dbReference type="Google" id="ProtNLM"/>
    </source>
</evidence>
<dbReference type="InterPro" id="IPR032675">
    <property type="entry name" value="LRR_dom_sf"/>
</dbReference>
<name>A0A167RHX5_CALVF</name>
<dbReference type="Gene3D" id="3.80.10.10">
    <property type="entry name" value="Ribonuclease Inhibitor"/>
    <property type="match status" value="1"/>
</dbReference>
<accession>A0A167RHX5</accession>
<dbReference type="OrthoDB" id="3425354at2759"/>
<evidence type="ECO:0000313" key="2">
    <source>
        <dbReference type="Proteomes" id="UP000076738"/>
    </source>
</evidence>
<dbReference type="EMBL" id="KV417268">
    <property type="protein sequence ID" value="KZP00927.1"/>
    <property type="molecule type" value="Genomic_DNA"/>
</dbReference>
<sequence length="579" mass="65802">MDRISVGQRALSIADVLLTIVDHIGPEDDIEFPPRQQNTPSQQSTLLQLGRTCRAAWQVLKPRLWWTLRAEAIYFNLPDDVQRLASGEFSFSAEAIQYSVSQRPLSDAEIEPLKRYCFYTRVLYLRQPNLLTPDDVSAIRYFRFALAVLPQLHAKIPALHNIPRIVISNEDSTSAALLEAVLGPFLGPELQSISLGLGTLEEIPTALLRAIGERCSGLLHIHLDCTHIQDWGAISSILCDTVWKCCVTLKTVQVHFMDHGPEVWKAISALPDLEEVAFTARRSISAIHSVPPDGMPVFPKLRVLMARQYQEEFEYELEEETIDTSAFVRATFSPLLAKLEFTCTSGQKLCDMVAIVIDRWSATMRELDISTVWEQNEITPLSFTALVLQLHLLPHLTGLGIHGIYPFTLHDADVDRLTEAWASLTRLQFSAAAENWDFWTTPLTRRSIYTLAQAYPNLHSLAISIDHTRPYFEPLSLGQEAPTCPRLILWDSVNSRLNDVRGTLAFMLRYFPNIRIFYGSSSTKERDLISDLLGTSTPDRYKLQPAYVSPYEWSEMHFPERNWEHKYDGTPSSLDEDWE</sequence>
<dbReference type="Proteomes" id="UP000076738">
    <property type="component" value="Unassembled WGS sequence"/>
</dbReference>
<gene>
    <name evidence="1" type="ORF">CALVIDRAFT_580796</name>
</gene>
<organism evidence="1 2">
    <name type="scientific">Calocera viscosa (strain TUFC12733)</name>
    <dbReference type="NCBI Taxonomy" id="1330018"/>
    <lineage>
        <taxon>Eukaryota</taxon>
        <taxon>Fungi</taxon>
        <taxon>Dikarya</taxon>
        <taxon>Basidiomycota</taxon>
        <taxon>Agaricomycotina</taxon>
        <taxon>Dacrymycetes</taxon>
        <taxon>Dacrymycetales</taxon>
        <taxon>Dacrymycetaceae</taxon>
        <taxon>Calocera</taxon>
    </lineage>
</organism>
<keyword evidence="2" id="KW-1185">Reference proteome</keyword>
<evidence type="ECO:0000313" key="1">
    <source>
        <dbReference type="EMBL" id="KZP00927.1"/>
    </source>
</evidence>